<dbReference type="Gene3D" id="3.20.20.70">
    <property type="entry name" value="Aldolase class I"/>
    <property type="match status" value="1"/>
</dbReference>
<dbReference type="InterPro" id="IPR013785">
    <property type="entry name" value="Aldolase_TIM"/>
</dbReference>
<name>D6SPE5_9BACT</name>
<reference evidence="1" key="1">
    <citation type="submission" date="2010-05" db="EMBL/GenBank/DDBJ databases">
        <title>The draft genome of Desulfonatronospira thiodismutans ASO3-1.</title>
        <authorList>
            <consortium name="US DOE Joint Genome Institute (JGI-PGF)"/>
            <person name="Lucas S."/>
            <person name="Copeland A."/>
            <person name="Lapidus A."/>
            <person name="Cheng J.-F."/>
            <person name="Bruce D."/>
            <person name="Goodwin L."/>
            <person name="Pitluck S."/>
            <person name="Chertkov O."/>
            <person name="Brettin T."/>
            <person name="Detter J.C."/>
            <person name="Han C."/>
            <person name="Land M.L."/>
            <person name="Hauser L."/>
            <person name="Kyrpides N."/>
            <person name="Mikhailova N."/>
            <person name="Muyzer G."/>
            <person name="Woyke T."/>
        </authorList>
    </citation>
    <scope>NUCLEOTIDE SEQUENCE [LARGE SCALE GENOMIC DNA]</scope>
    <source>
        <strain evidence="1">ASO3-1</strain>
    </source>
</reference>
<gene>
    <name evidence="1" type="ORF">Dthio_PD1993</name>
</gene>
<dbReference type="CDD" id="cd01335">
    <property type="entry name" value="Radical_SAM"/>
    <property type="match status" value="1"/>
</dbReference>
<dbReference type="InterPro" id="IPR058240">
    <property type="entry name" value="rSAM_sf"/>
</dbReference>
<dbReference type="OrthoDB" id="5405220at2"/>
<dbReference type="SUPFAM" id="SSF102114">
    <property type="entry name" value="Radical SAM enzymes"/>
    <property type="match status" value="1"/>
</dbReference>
<sequence>MTCFIQPATSEVLRKAENFEELSPEEIVYLLRLQLDSPDVYALMHAAAMMSRRTFGLKGERHMHIGLNVEPCRFDCLFCSLTGKAGIFTESVEFSTEQLLDWARLGQAQGADALNLMTTGFYPFEKLLELGRLLKSEGVNVPLVANTRDITHQEGKALLEAGFSGCYHAIRLGEGRDTPFSPDRRRQTIQVIKDVGLRWMNCIEPVGPEHSPREMADLILLARRMGATYSGVMRRINFPGSPMQKHGMINERELARMVAATRLAMGDVPRAHCTHEPHTASLMAGANLFFPEVGSSPRDLEDDSGKGRGRSLQDCALIYQEMGLDPWLESNCFQPDALPLSERANVCGNLTGITAQN</sequence>
<protein>
    <submittedName>
        <fullName evidence="1">Elongator protein 3/MiaB/NifB</fullName>
    </submittedName>
</protein>
<keyword evidence="2" id="KW-1185">Reference proteome</keyword>
<evidence type="ECO:0000313" key="2">
    <source>
        <dbReference type="Proteomes" id="UP000005496"/>
    </source>
</evidence>
<comment type="caution">
    <text evidence="1">The sequence shown here is derived from an EMBL/GenBank/DDBJ whole genome shotgun (WGS) entry which is preliminary data.</text>
</comment>
<dbReference type="eggNOG" id="COG0502">
    <property type="taxonomic scope" value="Bacteria"/>
</dbReference>
<organism evidence="1 2">
    <name type="scientific">Desulfonatronospira thiodismutans ASO3-1</name>
    <dbReference type="NCBI Taxonomy" id="555779"/>
    <lineage>
        <taxon>Bacteria</taxon>
        <taxon>Pseudomonadati</taxon>
        <taxon>Thermodesulfobacteriota</taxon>
        <taxon>Desulfovibrionia</taxon>
        <taxon>Desulfovibrionales</taxon>
        <taxon>Desulfonatronovibrionaceae</taxon>
        <taxon>Desulfonatronospira</taxon>
    </lineage>
</organism>
<dbReference type="AlphaFoldDB" id="D6SPE5"/>
<accession>D6SPE5</accession>
<proteinExistence type="predicted"/>
<evidence type="ECO:0000313" key="1">
    <source>
        <dbReference type="EMBL" id="EFI34621.1"/>
    </source>
</evidence>
<dbReference type="EMBL" id="ACJN02000002">
    <property type="protein sequence ID" value="EFI34621.1"/>
    <property type="molecule type" value="Genomic_DNA"/>
</dbReference>
<dbReference type="RefSeq" id="WP_008869941.1">
    <property type="nucleotide sequence ID" value="NZ_ACJN02000002.1"/>
</dbReference>
<dbReference type="Proteomes" id="UP000005496">
    <property type="component" value="Unassembled WGS sequence"/>
</dbReference>